<feature type="repeat" description="WD" evidence="1">
    <location>
        <begin position="607"/>
        <end position="642"/>
    </location>
</feature>
<sequence length="642" mass="69038">MATPSSAARAAGTRVTIQHQHLVRMILGYLQNQEPAAYAACVAVGLDAEADPATPASPASASPLQTVRRLALQARYSELHALLKLSLQDHPQQHAAARRALWRQQCRELCWTPATCHLGLAAAYESAQLHRQEQETRLTELVRAIRLQDRTIDEATIRAWCLPLPPDPLNHLARLRLQLAQELQAILQHFLTARAGVSSSRPSSQPNPHNVKDEAQCAAQASADPLVQLLARGLLAQTLPAPEVRFERSRWPEPLPAEDVQTGNIPANAPNAPRPAATSTATAPHHRFAPSAGDRPASKSNRGPRTHGPSQLRPADPPWAPETNTAPNAAPSFAPLTKVPSRLEHAFIGQVEDHQPVRTMAFHPHAPLLAVGSNSALLRICAVPAPGAERSSTATSHPTTLTLLAQRERYHAFELQSHSITPMAAVTLEGTVRSIAFARNQHVLAAVGSGHANVALLNVASATVELQQSTGASQVARIVPWQSSSFLSGSADAILRLHDPRQPIPVEQFSWDSGITALDVLPNTHQCLIGARDGQLGLIDLRMKKAVLTWEPHADEVRSVHVMPSHSALRSSGSTPALALSAAFDGKIQLSALPGHDRFLAGSYGRAAAHSNKAIAVQFHPTEPMFASSSADKTVKLWSLRL</sequence>
<dbReference type="eggNOG" id="KOG0641">
    <property type="taxonomic scope" value="Eukaryota"/>
</dbReference>
<dbReference type="InterPro" id="IPR040067">
    <property type="entry name" value="WDR47"/>
</dbReference>
<dbReference type="InterPro" id="IPR001680">
    <property type="entry name" value="WD40_rpt"/>
</dbReference>
<dbReference type="InterPro" id="IPR036322">
    <property type="entry name" value="WD40_repeat_dom_sf"/>
</dbReference>
<dbReference type="KEGG" id="mbr:MONBRDRAFT_26350"/>
<dbReference type="RefSeq" id="XP_001746908.1">
    <property type="nucleotide sequence ID" value="XM_001746856.1"/>
</dbReference>
<dbReference type="GeneID" id="5892055"/>
<dbReference type="SMART" id="SM00320">
    <property type="entry name" value="WD40"/>
    <property type="match status" value="5"/>
</dbReference>
<feature type="region of interest" description="Disordered" evidence="2">
    <location>
        <begin position="247"/>
        <end position="335"/>
    </location>
</feature>
<reference evidence="3 4" key="1">
    <citation type="journal article" date="2008" name="Nature">
        <title>The genome of the choanoflagellate Monosiga brevicollis and the origin of metazoans.</title>
        <authorList>
            <consortium name="JGI Sequencing"/>
            <person name="King N."/>
            <person name="Westbrook M.J."/>
            <person name="Young S.L."/>
            <person name="Kuo A."/>
            <person name="Abedin M."/>
            <person name="Chapman J."/>
            <person name="Fairclough S."/>
            <person name="Hellsten U."/>
            <person name="Isogai Y."/>
            <person name="Letunic I."/>
            <person name="Marr M."/>
            <person name="Pincus D."/>
            <person name="Putnam N."/>
            <person name="Rokas A."/>
            <person name="Wright K.J."/>
            <person name="Zuzow R."/>
            <person name="Dirks W."/>
            <person name="Good M."/>
            <person name="Goodstein D."/>
            <person name="Lemons D."/>
            <person name="Li W."/>
            <person name="Lyons J.B."/>
            <person name="Morris A."/>
            <person name="Nichols S."/>
            <person name="Richter D.J."/>
            <person name="Salamov A."/>
            <person name="Bork P."/>
            <person name="Lim W.A."/>
            <person name="Manning G."/>
            <person name="Miller W.T."/>
            <person name="McGinnis W."/>
            <person name="Shapiro H."/>
            <person name="Tjian R."/>
            <person name="Grigoriev I.V."/>
            <person name="Rokhsar D."/>
        </authorList>
    </citation>
    <scope>NUCLEOTIDE SEQUENCE [LARGE SCALE GENOMIC DNA]</scope>
    <source>
        <strain evidence="4">MX1 / ATCC 50154</strain>
    </source>
</reference>
<dbReference type="Gene3D" id="2.130.10.10">
    <property type="entry name" value="YVTN repeat-like/Quinoprotein amine dehydrogenase"/>
    <property type="match status" value="1"/>
</dbReference>
<proteinExistence type="predicted"/>
<evidence type="ECO:0000256" key="1">
    <source>
        <dbReference type="PROSITE-ProRule" id="PRU00221"/>
    </source>
</evidence>
<dbReference type="PANTHER" id="PTHR19863:SF5">
    <property type="entry name" value="WD REPEAT-CONTAINING PROTEIN 47"/>
    <property type="match status" value="1"/>
</dbReference>
<evidence type="ECO:0000313" key="4">
    <source>
        <dbReference type="Proteomes" id="UP000001357"/>
    </source>
</evidence>
<dbReference type="InterPro" id="IPR015943">
    <property type="entry name" value="WD40/YVTN_repeat-like_dom_sf"/>
</dbReference>
<protein>
    <submittedName>
        <fullName evidence="3">Uncharacterized protein</fullName>
    </submittedName>
</protein>
<dbReference type="PROSITE" id="PS50294">
    <property type="entry name" value="WD_REPEATS_REGION"/>
    <property type="match status" value="1"/>
</dbReference>
<feature type="compositionally biased region" description="Low complexity" evidence="2">
    <location>
        <begin position="264"/>
        <end position="283"/>
    </location>
</feature>
<evidence type="ECO:0000313" key="3">
    <source>
        <dbReference type="EMBL" id="EDQ88315.1"/>
    </source>
</evidence>
<evidence type="ECO:0000256" key="2">
    <source>
        <dbReference type="SAM" id="MobiDB-lite"/>
    </source>
</evidence>
<feature type="compositionally biased region" description="Low complexity" evidence="2">
    <location>
        <begin position="321"/>
        <end position="331"/>
    </location>
</feature>
<accession>A9V241</accession>
<gene>
    <name evidence="3" type="ORF">MONBRDRAFT_26350</name>
</gene>
<dbReference type="InParanoid" id="A9V241"/>
<dbReference type="AlphaFoldDB" id="A9V241"/>
<dbReference type="PROSITE" id="PS50082">
    <property type="entry name" value="WD_REPEATS_2"/>
    <property type="match status" value="1"/>
</dbReference>
<dbReference type="EMBL" id="CH991555">
    <property type="protein sequence ID" value="EDQ88315.1"/>
    <property type="molecule type" value="Genomic_DNA"/>
</dbReference>
<dbReference type="PANTHER" id="PTHR19863">
    <property type="entry name" value="NEMITIN (NEURONAL ENRICHED MAP INTERACTING PROTEIN) HOMOLOG"/>
    <property type="match status" value="1"/>
</dbReference>
<keyword evidence="1" id="KW-0853">WD repeat</keyword>
<keyword evidence="4" id="KW-1185">Reference proteome</keyword>
<organism evidence="3 4">
    <name type="scientific">Monosiga brevicollis</name>
    <name type="common">Choanoflagellate</name>
    <dbReference type="NCBI Taxonomy" id="81824"/>
    <lineage>
        <taxon>Eukaryota</taxon>
        <taxon>Choanoflagellata</taxon>
        <taxon>Craspedida</taxon>
        <taxon>Salpingoecidae</taxon>
        <taxon>Monosiga</taxon>
    </lineage>
</organism>
<dbReference type="Proteomes" id="UP000001357">
    <property type="component" value="Unassembled WGS sequence"/>
</dbReference>
<dbReference type="Pfam" id="PF00400">
    <property type="entry name" value="WD40"/>
    <property type="match status" value="2"/>
</dbReference>
<name>A9V241_MONBE</name>
<dbReference type="SUPFAM" id="SSF50978">
    <property type="entry name" value="WD40 repeat-like"/>
    <property type="match status" value="1"/>
</dbReference>